<evidence type="ECO:0000256" key="11">
    <source>
        <dbReference type="ARBA" id="ARBA00023136"/>
    </source>
</evidence>
<evidence type="ECO:0000259" key="18">
    <source>
        <dbReference type="Pfam" id="PF16209"/>
    </source>
</evidence>
<keyword evidence="8 15" id="KW-0460">Magnesium</keyword>
<reference evidence="20 21" key="1">
    <citation type="submission" date="2024-03" db="EMBL/GenBank/DDBJ databases">
        <title>The Acrasis kona genome and developmental transcriptomes reveal deep origins of eukaryotic multicellular pathways.</title>
        <authorList>
            <person name="Sheikh S."/>
            <person name="Fu C.-J."/>
            <person name="Brown M.W."/>
            <person name="Baldauf S.L."/>
        </authorList>
    </citation>
    <scope>NUCLEOTIDE SEQUENCE [LARGE SCALE GENOMIC DNA]</scope>
    <source>
        <strain evidence="20 21">ATCC MYA-3509</strain>
    </source>
</reference>
<feature type="transmembrane region" description="Helical" evidence="16">
    <location>
        <begin position="888"/>
        <end position="911"/>
    </location>
</feature>
<dbReference type="GO" id="GO:0016887">
    <property type="term" value="F:ATP hydrolysis activity"/>
    <property type="evidence" value="ECO:0007669"/>
    <property type="project" value="InterPro"/>
</dbReference>
<name>A0AAW2ZIR7_9EUKA</name>
<keyword evidence="11 16" id="KW-0472">Membrane</keyword>
<dbReference type="AlphaFoldDB" id="A0AAW2ZIR7"/>
<sequence length="1097" mass="124832">MSALDDLVNKLPWKRTPPGNRTIYMDHYRSNKEGKFCSNRISTSKYNVITFLPKNLLEQFLRLANLYFLIICLIQIFSGLSPTGKWGTVVPLGIIVFLQMLKDIYEDFHRYRSDQVLNNQKTTLITKNTIGGQQINWDQVKVGDVIQVFQDEPIPADLIFLSSNSPNSKCFVETSQLDGEANLKTKDSVQLFLSTPGKAIKIECEGPNKMLYEFNGNIESESEHIKHPLTCDNLLLRGSTLKNTDWIQGVVVYTGKHTRVMMNSRQLPHKSSKLESLTNHFVIWLFIVQVAINLIGAAFSVRWVADNRTTWYVMRDFYESNELVYVKSFINSFMLYGQFVPLALYATLEIVRLFQTRFQIEQDVQMYHDNSGVGLIAKSSSLTDDLGQVEFLFADKTGTLTCNKMKLVGVALPNGKIYDDLFDCDDKCNDLFRALSICHSATADNRSATISYQCPSPDEFALVTAAAQHGFRLLSGSDNIMTIQCAHNGKNLVFDVMCVLEFSFERKCMSIIVKDRETDLIHLFCKGADSVLLPKLIQKGNTNALDFFSNQGLRTLVVAHRQISPQEYDEWYVNHYVPASTHIGVERALLMQESMQLIEINLNLLGVTAIEDKLQEQVPETIEKLCKAGVKVWMLTGDKQETAVVIGRSCRILQQDYKICILSDCKNITDLLTLIIEEKKTKPDAVVIDGSAFQLLIDNYKNNKGPMVCFLQLCISSKRVICCRVSPDQKAFIVSMVRKYIPSCITLAIGDGANDVGMIRTAHLGVGIIGQEGRQASNASDYSFAQFKYLSRLLLVHGRWNYRRISKVILFSIYKSIAVNFMQVWFFLFNGASGSSMFEPFILTLYYTVFTGLPIGFYGLLDKDVKDSNLVKFPELYTHGSQNYHLNFTVFFCYTLNSFYHSFLCFFVPYMCYIGGEAFFHNGYSVDLDSFGLASYTSVLVVTTLKLALETSHFTIINHLVCWGSLLSFFVVTVVYCAIPGPFYLGFMNSASTALFWLTIILTVVACLLRDIFWKACKRNVWLFRQLYHKLQEYDRLNQIPGEDVSYDYTKGLQPPVRRIKHRAWFFTSDLSNETDTDETYDVSINTIHDEEKSLLQ</sequence>
<dbReference type="SUPFAM" id="SSF81665">
    <property type="entry name" value="Calcium ATPase, transmembrane domain M"/>
    <property type="match status" value="1"/>
</dbReference>
<keyword evidence="6 14" id="KW-0547">Nucleotide-binding</keyword>
<feature type="binding site" evidence="15">
    <location>
        <position position="751"/>
    </location>
    <ligand>
        <name>Mg(2+)</name>
        <dbReference type="ChEBI" id="CHEBI:18420"/>
    </ligand>
</feature>
<evidence type="ECO:0000259" key="19">
    <source>
        <dbReference type="Pfam" id="PF16212"/>
    </source>
</evidence>
<feature type="binding site" evidence="14">
    <location>
        <position position="554"/>
    </location>
    <ligand>
        <name>ATP</name>
        <dbReference type="ChEBI" id="CHEBI:30616"/>
    </ligand>
</feature>
<dbReference type="Proteomes" id="UP001431209">
    <property type="component" value="Unassembled WGS sequence"/>
</dbReference>
<dbReference type="InterPro" id="IPR059000">
    <property type="entry name" value="ATPase_P-type_domA"/>
</dbReference>
<evidence type="ECO:0000256" key="7">
    <source>
        <dbReference type="ARBA" id="ARBA00022840"/>
    </source>
</evidence>
<comment type="cofactor">
    <cofactor evidence="15">
        <name>Mg(2+)</name>
        <dbReference type="ChEBI" id="CHEBI:18420"/>
    </cofactor>
</comment>
<feature type="domain" description="P-type ATPase N-terminal" evidence="18">
    <location>
        <begin position="24"/>
        <end position="88"/>
    </location>
</feature>
<evidence type="ECO:0000256" key="16">
    <source>
        <dbReference type="RuleBase" id="RU362033"/>
    </source>
</evidence>
<dbReference type="EMBL" id="JAOPGA020001602">
    <property type="protein sequence ID" value="KAL0489753.1"/>
    <property type="molecule type" value="Genomic_DNA"/>
</dbReference>
<evidence type="ECO:0000256" key="3">
    <source>
        <dbReference type="ARBA" id="ARBA00008109"/>
    </source>
</evidence>
<dbReference type="InterPro" id="IPR018303">
    <property type="entry name" value="ATPase_P-typ_P_site"/>
</dbReference>
<evidence type="ECO:0000256" key="8">
    <source>
        <dbReference type="ARBA" id="ARBA00022842"/>
    </source>
</evidence>
<dbReference type="EC" id="7.6.2.1" evidence="16"/>
<dbReference type="SFLD" id="SFLDS00003">
    <property type="entry name" value="Haloacid_Dehalogenase"/>
    <property type="match status" value="1"/>
</dbReference>
<proteinExistence type="inferred from homology"/>
<dbReference type="SUPFAM" id="SSF81660">
    <property type="entry name" value="Metal cation-transporting ATPase, ATP-binding domain N"/>
    <property type="match status" value="1"/>
</dbReference>
<dbReference type="Gene3D" id="3.40.1110.10">
    <property type="entry name" value="Calcium-transporting ATPase, cytoplasmic domain N"/>
    <property type="match status" value="1"/>
</dbReference>
<evidence type="ECO:0000313" key="20">
    <source>
        <dbReference type="EMBL" id="KAL0489753.1"/>
    </source>
</evidence>
<dbReference type="Pfam" id="PF16212">
    <property type="entry name" value="PhoLip_ATPase_C"/>
    <property type="match status" value="1"/>
</dbReference>
<dbReference type="Gene3D" id="3.40.50.1000">
    <property type="entry name" value="HAD superfamily/HAD-like"/>
    <property type="match status" value="1"/>
</dbReference>
<evidence type="ECO:0000256" key="9">
    <source>
        <dbReference type="ARBA" id="ARBA00022967"/>
    </source>
</evidence>
<keyword evidence="4 16" id="KW-0812">Transmembrane</keyword>
<feature type="transmembrane region" description="Helical" evidence="16">
    <location>
        <begin position="281"/>
        <end position="305"/>
    </location>
</feature>
<feature type="binding site" evidence="14">
    <location>
        <position position="730"/>
    </location>
    <ligand>
        <name>ATP</name>
        <dbReference type="ChEBI" id="CHEBI:30616"/>
    </ligand>
</feature>
<feature type="domain" description="P-type ATPase A" evidence="17">
    <location>
        <begin position="131"/>
        <end position="259"/>
    </location>
</feature>
<dbReference type="InterPro" id="IPR008250">
    <property type="entry name" value="ATPase_P-typ_transduc_dom_A_sf"/>
</dbReference>
<feature type="transmembrane region" description="Helical" evidence="16">
    <location>
        <begin position="961"/>
        <end position="985"/>
    </location>
</feature>
<dbReference type="InterPro" id="IPR036412">
    <property type="entry name" value="HAD-like_sf"/>
</dbReference>
<keyword evidence="9 16" id="KW-1278">Translocase</keyword>
<dbReference type="InterPro" id="IPR006539">
    <property type="entry name" value="P-type_ATPase_IV"/>
</dbReference>
<keyword evidence="5 15" id="KW-0479">Metal-binding</keyword>
<evidence type="ECO:0000256" key="15">
    <source>
        <dbReference type="PIRSR" id="PIRSR606539-3"/>
    </source>
</evidence>
<accession>A0AAW2ZIR7</accession>
<evidence type="ECO:0000256" key="12">
    <source>
        <dbReference type="ARBA" id="ARBA00034036"/>
    </source>
</evidence>
<feature type="binding site" evidence="15">
    <location>
        <position position="755"/>
    </location>
    <ligand>
        <name>Mg(2+)</name>
        <dbReference type="ChEBI" id="CHEBI:18420"/>
    </ligand>
</feature>
<feature type="binding site" evidence="14">
    <location>
        <position position="638"/>
    </location>
    <ligand>
        <name>ATP</name>
        <dbReference type="ChEBI" id="CHEBI:30616"/>
    </ligand>
</feature>
<keyword evidence="10 16" id="KW-1133">Transmembrane helix</keyword>
<evidence type="ECO:0000256" key="4">
    <source>
        <dbReference type="ARBA" id="ARBA00022692"/>
    </source>
</evidence>
<comment type="catalytic activity">
    <reaction evidence="12 16">
        <text>ATP + H2O + phospholipidSide 1 = ADP + phosphate + phospholipidSide 2.</text>
        <dbReference type="EC" id="7.6.2.1"/>
    </reaction>
</comment>
<dbReference type="InterPro" id="IPR001757">
    <property type="entry name" value="P_typ_ATPase"/>
</dbReference>
<feature type="transmembrane region" description="Helical" evidence="16">
    <location>
        <begin position="991"/>
        <end position="1009"/>
    </location>
</feature>
<feature type="binding site" evidence="14">
    <location>
        <position position="724"/>
    </location>
    <ligand>
        <name>ATP</name>
        <dbReference type="ChEBI" id="CHEBI:30616"/>
    </ligand>
</feature>
<dbReference type="GO" id="GO:0005524">
    <property type="term" value="F:ATP binding"/>
    <property type="evidence" value="ECO:0007669"/>
    <property type="project" value="UniProtKB-UniRule"/>
</dbReference>
<dbReference type="SUPFAM" id="SSF56784">
    <property type="entry name" value="HAD-like"/>
    <property type="match status" value="1"/>
</dbReference>
<dbReference type="GO" id="GO:0140326">
    <property type="term" value="F:ATPase-coupled intramembrane lipid transporter activity"/>
    <property type="evidence" value="ECO:0007669"/>
    <property type="project" value="UniProtKB-EC"/>
</dbReference>
<feature type="active site" description="4-aspartylphosphate intermediate" evidence="13">
    <location>
        <position position="395"/>
    </location>
</feature>
<comment type="similarity">
    <text evidence="3 16">Belongs to the cation transport ATPase (P-type) (TC 3.A.3) family. Type IV subfamily.</text>
</comment>
<dbReference type="InterPro" id="IPR032630">
    <property type="entry name" value="P_typ_ATPase_c"/>
</dbReference>
<feature type="binding site" evidence="14">
    <location>
        <position position="637"/>
    </location>
    <ligand>
        <name>ATP</name>
        <dbReference type="ChEBI" id="CHEBI:30616"/>
    </ligand>
</feature>
<dbReference type="GO" id="GO:0005886">
    <property type="term" value="C:plasma membrane"/>
    <property type="evidence" value="ECO:0007669"/>
    <property type="project" value="TreeGrafter"/>
</dbReference>
<dbReference type="Pfam" id="PF13246">
    <property type="entry name" value="Cation_ATPase"/>
    <property type="match status" value="1"/>
</dbReference>
<dbReference type="NCBIfam" id="TIGR01494">
    <property type="entry name" value="ATPase_P-type"/>
    <property type="match status" value="2"/>
</dbReference>
<organism evidence="20 21">
    <name type="scientific">Acrasis kona</name>
    <dbReference type="NCBI Taxonomy" id="1008807"/>
    <lineage>
        <taxon>Eukaryota</taxon>
        <taxon>Discoba</taxon>
        <taxon>Heterolobosea</taxon>
        <taxon>Tetramitia</taxon>
        <taxon>Eutetramitia</taxon>
        <taxon>Acrasidae</taxon>
        <taxon>Acrasis</taxon>
    </lineage>
</organism>
<feature type="binding site" evidence="14">
    <location>
        <position position="502"/>
    </location>
    <ligand>
        <name>ATP</name>
        <dbReference type="ChEBI" id="CHEBI:30616"/>
    </ligand>
</feature>
<dbReference type="InterPro" id="IPR044492">
    <property type="entry name" value="P_typ_ATPase_HD_dom"/>
</dbReference>
<protein>
    <recommendedName>
        <fullName evidence="16">Phospholipid-transporting ATPase</fullName>
        <ecNumber evidence="16">7.6.2.1</ecNumber>
    </recommendedName>
</protein>
<feature type="transmembrane region" description="Helical" evidence="16">
    <location>
        <begin position="808"/>
        <end position="829"/>
    </location>
</feature>
<dbReference type="PROSITE" id="PS00154">
    <property type="entry name" value="ATPASE_E1_E2"/>
    <property type="match status" value="1"/>
</dbReference>
<dbReference type="GO" id="GO:0045332">
    <property type="term" value="P:phospholipid translocation"/>
    <property type="evidence" value="ECO:0007669"/>
    <property type="project" value="TreeGrafter"/>
</dbReference>
<feature type="transmembrane region" description="Helical" evidence="16">
    <location>
        <begin position="841"/>
        <end position="861"/>
    </location>
</feature>
<dbReference type="InterPro" id="IPR032631">
    <property type="entry name" value="P-type_ATPase_N"/>
</dbReference>
<dbReference type="FunFam" id="3.40.50.1000:FF:000084">
    <property type="entry name" value="Phospholipid-transporting ATPase"/>
    <property type="match status" value="1"/>
</dbReference>
<dbReference type="PRINTS" id="PR00119">
    <property type="entry name" value="CATATPASE"/>
</dbReference>
<gene>
    <name evidence="20" type="ORF">AKO1_003949</name>
</gene>
<keyword evidence="7 14" id="KW-0067">ATP-binding</keyword>
<evidence type="ECO:0000256" key="2">
    <source>
        <dbReference type="ARBA" id="ARBA00004308"/>
    </source>
</evidence>
<feature type="binding site" evidence="14">
    <location>
        <position position="755"/>
    </location>
    <ligand>
        <name>ATP</name>
        <dbReference type="ChEBI" id="CHEBI:30616"/>
    </ligand>
</feature>
<evidence type="ECO:0000256" key="6">
    <source>
        <dbReference type="ARBA" id="ARBA00022741"/>
    </source>
</evidence>
<feature type="domain" description="P-type ATPase C-terminal" evidence="19">
    <location>
        <begin position="778"/>
        <end position="1022"/>
    </location>
</feature>
<feature type="binding site" evidence="15">
    <location>
        <position position="395"/>
    </location>
    <ligand>
        <name>Mg(2+)</name>
        <dbReference type="ChEBI" id="CHEBI:18420"/>
    </ligand>
</feature>
<evidence type="ECO:0000256" key="14">
    <source>
        <dbReference type="PIRSR" id="PIRSR606539-2"/>
    </source>
</evidence>
<dbReference type="InterPro" id="IPR023298">
    <property type="entry name" value="ATPase_P-typ_TM_dom_sf"/>
</dbReference>
<feature type="transmembrane region" description="Helical" evidence="16">
    <location>
        <begin position="931"/>
        <end position="949"/>
    </location>
</feature>
<feature type="binding site" evidence="14">
    <location>
        <position position="636"/>
    </location>
    <ligand>
        <name>ATP</name>
        <dbReference type="ChEBI" id="CHEBI:30616"/>
    </ligand>
</feature>
<dbReference type="PANTHER" id="PTHR24092">
    <property type="entry name" value="PROBABLE PHOSPHOLIPID-TRANSPORTING ATPASE"/>
    <property type="match status" value="1"/>
</dbReference>
<dbReference type="InterPro" id="IPR023214">
    <property type="entry name" value="HAD_sf"/>
</dbReference>
<feature type="binding site" evidence="14">
    <location>
        <position position="459"/>
    </location>
    <ligand>
        <name>ATP</name>
        <dbReference type="ChEBI" id="CHEBI:30616"/>
    </ligand>
</feature>
<evidence type="ECO:0000256" key="1">
    <source>
        <dbReference type="ARBA" id="ARBA00004141"/>
    </source>
</evidence>
<comment type="subcellular location">
    <subcellularLocation>
        <location evidence="2">Endomembrane system</location>
    </subcellularLocation>
    <subcellularLocation>
        <location evidence="1 16">Membrane</location>
        <topology evidence="1 16">Multi-pass membrane protein</topology>
    </subcellularLocation>
</comment>
<feature type="binding site" evidence="14">
    <location>
        <position position="397"/>
    </location>
    <ligand>
        <name>ATP</name>
        <dbReference type="ChEBI" id="CHEBI:30616"/>
    </ligand>
</feature>
<feature type="binding site" evidence="14">
    <location>
        <position position="395"/>
    </location>
    <ligand>
        <name>ATP</name>
        <dbReference type="ChEBI" id="CHEBI:30616"/>
    </ligand>
</feature>
<dbReference type="Pfam" id="PF16209">
    <property type="entry name" value="PhoLip_ATPase_N"/>
    <property type="match status" value="1"/>
</dbReference>
<feature type="binding site" evidence="14">
    <location>
        <position position="526"/>
    </location>
    <ligand>
        <name>ATP</name>
        <dbReference type="ChEBI" id="CHEBI:30616"/>
    </ligand>
</feature>
<dbReference type="InterPro" id="IPR023299">
    <property type="entry name" value="ATPase_P-typ_cyto_dom_N"/>
</dbReference>
<feature type="binding site" evidence="14">
    <location>
        <position position="754"/>
    </location>
    <ligand>
        <name>ATP</name>
        <dbReference type="ChEBI" id="CHEBI:30616"/>
    </ligand>
</feature>
<dbReference type="SUPFAM" id="SSF81653">
    <property type="entry name" value="Calcium ATPase, transduction domain A"/>
    <property type="match status" value="1"/>
</dbReference>
<dbReference type="NCBIfam" id="TIGR01652">
    <property type="entry name" value="ATPase-Plipid"/>
    <property type="match status" value="1"/>
</dbReference>
<dbReference type="GO" id="GO:0005802">
    <property type="term" value="C:trans-Golgi network"/>
    <property type="evidence" value="ECO:0007669"/>
    <property type="project" value="TreeGrafter"/>
</dbReference>
<evidence type="ECO:0000259" key="17">
    <source>
        <dbReference type="Pfam" id="PF00122"/>
    </source>
</evidence>
<evidence type="ECO:0000313" key="21">
    <source>
        <dbReference type="Proteomes" id="UP001431209"/>
    </source>
</evidence>
<dbReference type="SFLD" id="SFLDG00002">
    <property type="entry name" value="C1.7:_P-type_atpase_like"/>
    <property type="match status" value="1"/>
</dbReference>
<feature type="binding site" evidence="15">
    <location>
        <position position="397"/>
    </location>
    <ligand>
        <name>Mg(2+)</name>
        <dbReference type="ChEBI" id="CHEBI:18420"/>
    </ligand>
</feature>
<keyword evidence="21" id="KW-1185">Reference proteome</keyword>
<dbReference type="Pfam" id="PF00122">
    <property type="entry name" value="E1-E2_ATPase"/>
    <property type="match status" value="1"/>
</dbReference>
<dbReference type="GO" id="GO:0000287">
    <property type="term" value="F:magnesium ion binding"/>
    <property type="evidence" value="ECO:0007669"/>
    <property type="project" value="UniProtKB-UniRule"/>
</dbReference>
<evidence type="ECO:0000256" key="5">
    <source>
        <dbReference type="ARBA" id="ARBA00022723"/>
    </source>
</evidence>
<dbReference type="Gene3D" id="2.70.150.10">
    <property type="entry name" value="Calcium-transporting ATPase, cytoplasmic transduction domain A"/>
    <property type="match status" value="1"/>
</dbReference>
<evidence type="ECO:0000256" key="13">
    <source>
        <dbReference type="PIRSR" id="PIRSR606539-1"/>
    </source>
</evidence>
<dbReference type="PANTHER" id="PTHR24092:SF150">
    <property type="entry name" value="PHOSPHOLIPID-TRANSPORTING ATPASE"/>
    <property type="match status" value="1"/>
</dbReference>
<comment type="caution">
    <text evidence="20">The sequence shown here is derived from an EMBL/GenBank/DDBJ whole genome shotgun (WGS) entry which is preliminary data.</text>
</comment>
<dbReference type="SFLD" id="SFLDF00027">
    <property type="entry name" value="p-type_atpase"/>
    <property type="match status" value="1"/>
</dbReference>
<evidence type="ECO:0000256" key="10">
    <source>
        <dbReference type="ARBA" id="ARBA00022989"/>
    </source>
</evidence>
<feature type="binding site" evidence="14">
    <location>
        <position position="396"/>
    </location>
    <ligand>
        <name>ATP</name>
        <dbReference type="ChEBI" id="CHEBI:30616"/>
    </ligand>
</feature>